<reference evidence="5" key="2">
    <citation type="submission" date="2018-01" db="EMBL/GenBank/DDBJ databases">
        <authorList>
            <person name="Gaut B.S."/>
            <person name="Morton B.R."/>
            <person name="Clegg M.T."/>
            <person name="Duvall M.R."/>
        </authorList>
    </citation>
    <scope>NUCLEOTIDE SEQUENCE</scope>
</reference>
<evidence type="ECO:0000256" key="3">
    <source>
        <dbReference type="ARBA" id="ARBA00022525"/>
    </source>
</evidence>
<evidence type="ECO:0000256" key="1">
    <source>
        <dbReference type="ARBA" id="ARBA00004613"/>
    </source>
</evidence>
<sequence length="185" mass="20177">MRPANMEAVFWAVALSVFGRALSAPTSQVSGCMALTPKDTDSVGTCCNFAAPFSNETLAKCGNEAVSDPKVPKQYECLQDCLFTTDAVVGADKKLDAAAWKQLVNKNVEGDWKEIVANSVDHCEGFKTAIQGKTENECSTTQNDILFNCMSIQWYLNCPKSAWTSSESCNESRKKFETCLGPLFS</sequence>
<dbReference type="AlphaFoldDB" id="A0A346THZ6"/>
<reference evidence="5" key="1">
    <citation type="journal article" date="2018" name="Sci. Rep.">
        <title>Identification and expression analysis of putative chemoreception genes from Cyrtorhinus lividipennis (Hemiptera: Miridae) antennal transcriptome.</title>
        <authorList>
            <person name="Wang G.Y."/>
            <person name="Zhu J.L."/>
            <person name="Zhou W.W."/>
            <person name="Liu S."/>
            <person name="Khairul Q.M."/>
            <person name="Ansari N.A."/>
            <person name="Zhu Z.R."/>
        </authorList>
    </citation>
    <scope>NUCLEOTIDE SEQUENCE</scope>
</reference>
<dbReference type="EMBL" id="MG751811">
    <property type="protein sequence ID" value="AXU25079.1"/>
    <property type="molecule type" value="mRNA"/>
</dbReference>
<dbReference type="PANTHER" id="PTHR21066">
    <property type="entry name" value="ODORANT-BINDING PROTEIN 59A-RELATED"/>
    <property type="match status" value="1"/>
</dbReference>
<keyword evidence="4" id="KW-0732">Signal</keyword>
<comment type="subcellular location">
    <subcellularLocation>
        <location evidence="1">Secreted</location>
    </subcellularLocation>
</comment>
<accession>A0A346THZ6</accession>
<feature type="signal peptide" evidence="4">
    <location>
        <begin position="1"/>
        <end position="23"/>
    </location>
</feature>
<dbReference type="GO" id="GO:0005576">
    <property type="term" value="C:extracellular region"/>
    <property type="evidence" value="ECO:0007669"/>
    <property type="project" value="UniProtKB-SubCell"/>
</dbReference>
<dbReference type="Gene3D" id="1.10.238.270">
    <property type="match status" value="1"/>
</dbReference>
<organism evidence="5">
    <name type="scientific">Cyrtorhinus lividipennis</name>
    <dbReference type="NCBI Taxonomy" id="1032904"/>
    <lineage>
        <taxon>Eukaryota</taxon>
        <taxon>Metazoa</taxon>
        <taxon>Ecdysozoa</taxon>
        <taxon>Arthropoda</taxon>
        <taxon>Hexapoda</taxon>
        <taxon>Insecta</taxon>
        <taxon>Pterygota</taxon>
        <taxon>Neoptera</taxon>
        <taxon>Paraneoptera</taxon>
        <taxon>Hemiptera</taxon>
        <taxon>Heteroptera</taxon>
        <taxon>Panheteroptera</taxon>
        <taxon>Cimicomorpha</taxon>
        <taxon>Miridae</taxon>
        <taxon>Orthotylini</taxon>
        <taxon>Cyrtorhinus</taxon>
    </lineage>
</organism>
<evidence type="ECO:0000313" key="5">
    <source>
        <dbReference type="EMBL" id="AXU25079.1"/>
    </source>
</evidence>
<name>A0A346THZ6_9HEMI</name>
<keyword evidence="3" id="KW-0964">Secreted</keyword>
<evidence type="ECO:0000256" key="4">
    <source>
        <dbReference type="SAM" id="SignalP"/>
    </source>
</evidence>
<feature type="chain" id="PRO_5016649601" evidence="4">
    <location>
        <begin position="24"/>
        <end position="185"/>
    </location>
</feature>
<evidence type="ECO:0000256" key="2">
    <source>
        <dbReference type="ARBA" id="ARBA00008098"/>
    </source>
</evidence>
<dbReference type="PANTHER" id="PTHR21066:SF15">
    <property type="entry name" value="GH25962P-RELATED"/>
    <property type="match status" value="1"/>
</dbReference>
<protein>
    <submittedName>
        <fullName evidence="5">Odorant-binding protein 14</fullName>
    </submittedName>
</protein>
<proteinExistence type="evidence at transcript level"/>
<dbReference type="InterPro" id="IPR052295">
    <property type="entry name" value="Odorant-binding_protein"/>
</dbReference>
<comment type="similarity">
    <text evidence="2">Belongs to the PBP/GOBP family.</text>
</comment>